<feature type="transmembrane region" description="Helical" evidence="1">
    <location>
        <begin position="307"/>
        <end position="323"/>
    </location>
</feature>
<organism evidence="2 3">
    <name type="scientific">Myroides odoratus</name>
    <name type="common">Flavobacterium odoratum</name>
    <dbReference type="NCBI Taxonomy" id="256"/>
    <lineage>
        <taxon>Bacteria</taxon>
        <taxon>Pseudomonadati</taxon>
        <taxon>Bacteroidota</taxon>
        <taxon>Flavobacteriia</taxon>
        <taxon>Flavobacteriales</taxon>
        <taxon>Flavobacteriaceae</taxon>
        <taxon>Myroides</taxon>
    </lineage>
</organism>
<proteinExistence type="predicted"/>
<feature type="transmembrane region" description="Helical" evidence="1">
    <location>
        <begin position="151"/>
        <end position="180"/>
    </location>
</feature>
<evidence type="ECO:0000256" key="1">
    <source>
        <dbReference type="SAM" id="Phobius"/>
    </source>
</evidence>
<evidence type="ECO:0000313" key="2">
    <source>
        <dbReference type="EMBL" id="QQT99874.1"/>
    </source>
</evidence>
<gene>
    <name evidence="2" type="ORF">I6I88_17185</name>
</gene>
<feature type="transmembrane region" description="Helical" evidence="1">
    <location>
        <begin position="275"/>
        <end position="295"/>
    </location>
</feature>
<feature type="transmembrane region" description="Helical" evidence="1">
    <location>
        <begin position="250"/>
        <end position="269"/>
    </location>
</feature>
<feature type="transmembrane region" description="Helical" evidence="1">
    <location>
        <begin position="70"/>
        <end position="87"/>
    </location>
</feature>
<dbReference type="AlphaFoldDB" id="A0A9Q6ZEE8"/>
<accession>A0A9Q6ZEE8</accession>
<name>A0A9Q6ZEE8_MYROD</name>
<keyword evidence="1" id="KW-1133">Transmembrane helix</keyword>
<feature type="transmembrane region" description="Helical" evidence="1">
    <location>
        <begin position="99"/>
        <end position="118"/>
    </location>
</feature>
<feature type="transmembrane region" description="Helical" evidence="1">
    <location>
        <begin position="9"/>
        <end position="29"/>
    </location>
</feature>
<reference evidence="2 3" key="1">
    <citation type="submission" date="2021-01" db="EMBL/GenBank/DDBJ databases">
        <title>FDA dAtabase for Regulatory Grade micrObial Sequences (FDA-ARGOS): Supporting development and validation of Infectious Disease Dx tests.</title>
        <authorList>
            <person name="Sproer C."/>
            <person name="Gronow S."/>
            <person name="Severitt S."/>
            <person name="Schroder I."/>
            <person name="Tallon L."/>
            <person name="Sadzewicz L."/>
            <person name="Zhao X."/>
            <person name="Boylan J."/>
            <person name="Ott S."/>
            <person name="Bowen H."/>
            <person name="Vavikolanu K."/>
            <person name="Mehta A."/>
            <person name="Aluvathingal J."/>
            <person name="Nadendla S."/>
            <person name="Lowell S."/>
            <person name="Myers T."/>
            <person name="Yan Y."/>
            <person name="Sichtig H."/>
        </authorList>
    </citation>
    <scope>NUCLEOTIDE SEQUENCE [LARGE SCALE GENOMIC DNA]</scope>
    <source>
        <strain evidence="2 3">FDAARGOS_1131</strain>
    </source>
</reference>
<dbReference type="EMBL" id="CP068108">
    <property type="protein sequence ID" value="QQT99874.1"/>
    <property type="molecule type" value="Genomic_DNA"/>
</dbReference>
<feature type="transmembrane region" description="Helical" evidence="1">
    <location>
        <begin position="192"/>
        <end position="210"/>
    </location>
</feature>
<dbReference type="Proteomes" id="UP000596202">
    <property type="component" value="Chromosome"/>
</dbReference>
<dbReference type="OrthoDB" id="2286267at2"/>
<keyword evidence="1" id="KW-0812">Transmembrane</keyword>
<feature type="transmembrane region" description="Helical" evidence="1">
    <location>
        <begin position="124"/>
        <end position="139"/>
    </location>
</feature>
<feature type="transmembrane region" description="Helical" evidence="1">
    <location>
        <begin position="329"/>
        <end position="348"/>
    </location>
</feature>
<dbReference type="RefSeq" id="WP_002988458.1">
    <property type="nucleotide sequence ID" value="NZ_CP068108.1"/>
</dbReference>
<keyword evidence="1" id="KW-0472">Membrane</keyword>
<protein>
    <submittedName>
        <fullName evidence="2">Uncharacterized protein</fullName>
    </submittedName>
</protein>
<dbReference type="GeneID" id="93529419"/>
<sequence>MKELAGNKYAFILICFFSILVGIVSSLVLPEKFFFDAQIISEDPNNEIGWLGGSYPFTISFYHLFGLNKVPYSVVALLQLPILCYLLNKIGVPKDFHRLTVRNIFLYISFVLLGVFIGQPSKEFLSFVIVACIVFIIQSKKIALDVKVVSILLVFLITGALFRPYYLLMPFLICGMWFIGIASNRQYTGLKMLISGVVILFCFSFFFYFLKGNFLSEVYREQLNDLRRGEDYAQSIITSPLRPLTYLNEMFSILYGIISVNIPVIHVKMLLKPQIGAFVIWQLLLDWFLIQACITPFKQLSKYKTEVFALLLCLSFFLIQGIFEPDLGSAVRHKIGFFPILYYFIIYGKEQRTK</sequence>
<evidence type="ECO:0000313" key="3">
    <source>
        <dbReference type="Proteomes" id="UP000596202"/>
    </source>
</evidence>